<comment type="caution">
    <text evidence="2">The sequence shown here is derived from an EMBL/GenBank/DDBJ whole genome shotgun (WGS) entry which is preliminary data.</text>
</comment>
<feature type="compositionally biased region" description="Acidic residues" evidence="1">
    <location>
        <begin position="1"/>
        <end position="10"/>
    </location>
</feature>
<dbReference type="EMBL" id="JAWZYT010005911">
    <property type="protein sequence ID" value="KAK4289299.1"/>
    <property type="molecule type" value="Genomic_DNA"/>
</dbReference>
<keyword evidence="3" id="KW-1185">Reference proteome</keyword>
<feature type="compositionally biased region" description="Polar residues" evidence="1">
    <location>
        <begin position="52"/>
        <end position="63"/>
    </location>
</feature>
<protein>
    <submittedName>
        <fullName evidence="2">Uncharacterized protein</fullName>
    </submittedName>
</protein>
<organism evidence="2 3">
    <name type="scientific">Petrolisthes manimaculis</name>
    <dbReference type="NCBI Taxonomy" id="1843537"/>
    <lineage>
        <taxon>Eukaryota</taxon>
        <taxon>Metazoa</taxon>
        <taxon>Ecdysozoa</taxon>
        <taxon>Arthropoda</taxon>
        <taxon>Crustacea</taxon>
        <taxon>Multicrustacea</taxon>
        <taxon>Malacostraca</taxon>
        <taxon>Eumalacostraca</taxon>
        <taxon>Eucarida</taxon>
        <taxon>Decapoda</taxon>
        <taxon>Pleocyemata</taxon>
        <taxon>Anomura</taxon>
        <taxon>Galatheoidea</taxon>
        <taxon>Porcellanidae</taxon>
        <taxon>Petrolisthes</taxon>
    </lineage>
</organism>
<name>A0AAE1NFU7_9EUCA</name>
<feature type="region of interest" description="Disordered" evidence="1">
    <location>
        <begin position="42"/>
        <end position="69"/>
    </location>
</feature>
<feature type="compositionally biased region" description="Pro residues" evidence="1">
    <location>
        <begin position="89"/>
        <end position="107"/>
    </location>
</feature>
<evidence type="ECO:0000256" key="1">
    <source>
        <dbReference type="SAM" id="MobiDB-lite"/>
    </source>
</evidence>
<feature type="region of interest" description="Disordered" evidence="1">
    <location>
        <begin position="82"/>
        <end position="107"/>
    </location>
</feature>
<sequence>MLGEEEEEEDGGRGGGGGGGGEEEELRRCLHFDSASNIMTGLPAGLVGNGKGTSVNDPQQTRESIPAPQSYLPPTVHGSHLALTLSSLPPTPPAVSPHLHPPPPAVPRPPYVKQDVSFGLGCFTCGSLFLMDSAASIFLYHIES</sequence>
<feature type="region of interest" description="Disordered" evidence="1">
    <location>
        <begin position="1"/>
        <end position="30"/>
    </location>
</feature>
<accession>A0AAE1NFU7</accession>
<dbReference type="AlphaFoldDB" id="A0AAE1NFU7"/>
<dbReference type="Proteomes" id="UP001292094">
    <property type="component" value="Unassembled WGS sequence"/>
</dbReference>
<evidence type="ECO:0000313" key="2">
    <source>
        <dbReference type="EMBL" id="KAK4289299.1"/>
    </source>
</evidence>
<proteinExistence type="predicted"/>
<evidence type="ECO:0000313" key="3">
    <source>
        <dbReference type="Proteomes" id="UP001292094"/>
    </source>
</evidence>
<gene>
    <name evidence="2" type="ORF">Pmani_037724</name>
</gene>
<reference evidence="2" key="1">
    <citation type="submission" date="2023-11" db="EMBL/GenBank/DDBJ databases">
        <title>Genome assemblies of two species of porcelain crab, Petrolisthes cinctipes and Petrolisthes manimaculis (Anomura: Porcellanidae).</title>
        <authorList>
            <person name="Angst P."/>
        </authorList>
    </citation>
    <scope>NUCLEOTIDE SEQUENCE</scope>
    <source>
        <strain evidence="2">PB745_02</strain>
        <tissue evidence="2">Gill</tissue>
    </source>
</reference>